<dbReference type="RefSeq" id="WP_089318500.1">
    <property type="nucleotide sequence ID" value="NZ_FZOQ01000005.1"/>
</dbReference>
<feature type="domain" description="HMA" evidence="2">
    <location>
        <begin position="15"/>
        <end position="81"/>
    </location>
</feature>
<evidence type="ECO:0000313" key="4">
    <source>
        <dbReference type="Proteomes" id="UP000198432"/>
    </source>
</evidence>
<evidence type="ECO:0000259" key="2">
    <source>
        <dbReference type="PROSITE" id="PS50846"/>
    </source>
</evidence>
<dbReference type="Proteomes" id="UP000198432">
    <property type="component" value="Unassembled WGS sequence"/>
</dbReference>
<dbReference type="GO" id="GO:0046872">
    <property type="term" value="F:metal ion binding"/>
    <property type="evidence" value="ECO:0007669"/>
    <property type="project" value="UniProtKB-KW"/>
</dbReference>
<dbReference type="InterPro" id="IPR036163">
    <property type="entry name" value="HMA_dom_sf"/>
</dbReference>
<name>A0A239DP70_9BACT</name>
<dbReference type="FunFam" id="3.30.70.100:FF:000005">
    <property type="entry name" value="Copper-exporting P-type ATPase A"/>
    <property type="match status" value="1"/>
</dbReference>
<dbReference type="CDD" id="cd00371">
    <property type="entry name" value="HMA"/>
    <property type="match status" value="1"/>
</dbReference>
<accession>A0A239DP70</accession>
<reference evidence="4" key="1">
    <citation type="submission" date="2017-06" db="EMBL/GenBank/DDBJ databases">
        <authorList>
            <person name="Varghese N."/>
            <person name="Submissions S."/>
        </authorList>
    </citation>
    <scope>NUCLEOTIDE SEQUENCE [LARGE SCALE GENOMIC DNA]</scope>
    <source>
        <strain evidence="4">NKM1</strain>
    </source>
</reference>
<sequence length="85" mass="9132">MEKENQNKSQSGSIVEENFPIGGMTCSGCANSVKRSLTKLEGVKSAEVNLSDASAKVAYDSNAVTPAQMQEAVETIGFKFDRRKS</sequence>
<dbReference type="InterPro" id="IPR017969">
    <property type="entry name" value="Heavy-metal-associated_CS"/>
</dbReference>
<keyword evidence="1" id="KW-0479">Metal-binding</keyword>
<dbReference type="EMBL" id="FZOQ01000005">
    <property type="protein sequence ID" value="SNS34445.1"/>
    <property type="molecule type" value="Genomic_DNA"/>
</dbReference>
<gene>
    <name evidence="3" type="ORF">SAMN06296052_10568</name>
</gene>
<protein>
    <submittedName>
        <fullName evidence="3">Copper chaperone CopZ</fullName>
    </submittedName>
</protein>
<evidence type="ECO:0000256" key="1">
    <source>
        <dbReference type="ARBA" id="ARBA00022723"/>
    </source>
</evidence>
<dbReference type="OrthoDB" id="1521937at2"/>
<proteinExistence type="predicted"/>
<organism evidence="3 4">
    <name type="scientific">Pontibacter ummariensis</name>
    <dbReference type="NCBI Taxonomy" id="1610492"/>
    <lineage>
        <taxon>Bacteria</taxon>
        <taxon>Pseudomonadati</taxon>
        <taxon>Bacteroidota</taxon>
        <taxon>Cytophagia</taxon>
        <taxon>Cytophagales</taxon>
        <taxon>Hymenobacteraceae</taxon>
        <taxon>Pontibacter</taxon>
    </lineage>
</organism>
<dbReference type="Pfam" id="PF00403">
    <property type="entry name" value="HMA"/>
    <property type="match status" value="1"/>
</dbReference>
<dbReference type="PROSITE" id="PS50846">
    <property type="entry name" value="HMA_2"/>
    <property type="match status" value="1"/>
</dbReference>
<dbReference type="PROSITE" id="PS01047">
    <property type="entry name" value="HMA_1"/>
    <property type="match status" value="1"/>
</dbReference>
<dbReference type="InterPro" id="IPR006121">
    <property type="entry name" value="HMA_dom"/>
</dbReference>
<dbReference type="AlphaFoldDB" id="A0A239DP70"/>
<keyword evidence="4" id="KW-1185">Reference proteome</keyword>
<dbReference type="SUPFAM" id="SSF55008">
    <property type="entry name" value="HMA, heavy metal-associated domain"/>
    <property type="match status" value="1"/>
</dbReference>
<dbReference type="PANTHER" id="PTHR46594">
    <property type="entry name" value="P-TYPE CATION-TRANSPORTING ATPASE"/>
    <property type="match status" value="1"/>
</dbReference>
<dbReference type="PANTHER" id="PTHR46594:SF4">
    <property type="entry name" value="P-TYPE CATION-TRANSPORTING ATPASE"/>
    <property type="match status" value="1"/>
</dbReference>
<evidence type="ECO:0000313" key="3">
    <source>
        <dbReference type="EMBL" id="SNS34445.1"/>
    </source>
</evidence>
<dbReference type="Gene3D" id="3.30.70.100">
    <property type="match status" value="1"/>
</dbReference>